<sequence>MRCVLRARVKPPSGYNVYDTSQPVLHRTSGALALSRPIGQTSNMSHVAPKQSTSAEELWNEILEQEEKEKLALDSVNKSKTRKKSQATERLVILGGKESSSSLKTKQTRKPTETPKKESKVKAVITTPKSRLPRTKLARDIIENHAKFPHCILLTRVGQFYESYFDQAPEVAKLLNIKLAQRRWGIRGRLVDMAGFPLAHLDRHLKTLVQTEKRFVALCEEFRKPGAPLGRRKMFAPSPFERRVVRIVTPGTLIDESFVNPYDNNYVCAIVPGEAGSSDIGIAWMDVATGEFFTQLSSPSQLRDDLARINPREIVLDKFLEDPEYDDHPIYGALAGNSISVAYCDVEKELDTTSLEMSPSTITVDNITNVLSDAAAEMDLDDEEKAIPVFSSAETLAIRLMSAFLQANLRENMPTLTTPVRFQEDARMQIDAHTVRALEIQKGSQGESSSGSLLSVVKRTITSSGSRLLSRWLCGPSTSVQEIQTRQALVALFHARPHLRRDMMVLLRKTGDAIRLVQKMLLRRGDADDLLAVAETIGVHAHITSRLLLESNVTERTRENEDQFRSLGLLLGRVSDLSQLAERIGTAVHVTPLLLGETEAPPKPTPAVGFAEASNDYVESKNWSIKHDFNPELRRLHKRMKKLKDEQEEMQYDLQKEYKVPTLTLKIGVPHGIFIHIAKIRTYGGRLRDNEKFIPLSKSGSTESYFYKPWSQLGTAITECQADILQAERDALESLRIEVGSCAVALRRNARIIDEIDATVGFAELAAEMRFVRPVVNESLNFLTVNGRHPAVEIGLLTSGRVFTPNTVDLGLDSRLMIITGPNMAGKSTVLRQSALIAILAQTGSFVPADYAEIGVVDRVFSRIGARDDLFRDRSTFMVEMLEAGEILRRATERSLVIMDEVGRGTTVRDGLAIAFATAHHLHSTNQCRAMFATHFHEVTDMLGYYETEIESTQRPSNSGAKLLEPHCTRPHISFFCTDIASTGDSITDEFTYSHRLRPGVNRESHGLRVARLGGMPHSAVEVARRVVERLKDSGPGQVSSSSNQTVLQVGLGLGLGNREAMRKIGEGF</sequence>
<dbReference type="InterPro" id="IPR016151">
    <property type="entry name" value="DNA_mismatch_repair_MutS_N"/>
</dbReference>
<keyword evidence="3" id="KW-0227">DNA damage</keyword>
<dbReference type="GO" id="GO:0005524">
    <property type="term" value="F:ATP binding"/>
    <property type="evidence" value="ECO:0007669"/>
    <property type="project" value="UniProtKB-KW"/>
</dbReference>
<gene>
    <name evidence="9" type="ORF">V565_008800</name>
</gene>
<dbReference type="OrthoDB" id="2534523at2759"/>
<dbReference type="Gene3D" id="1.10.1420.10">
    <property type="match status" value="2"/>
</dbReference>
<evidence type="ECO:0000313" key="9">
    <source>
        <dbReference type="EMBL" id="KEP55104.1"/>
    </source>
</evidence>
<keyword evidence="10" id="KW-1185">Reference proteome</keyword>
<feature type="compositionally biased region" description="Basic and acidic residues" evidence="7">
    <location>
        <begin position="110"/>
        <end position="120"/>
    </location>
</feature>
<organism evidence="9 10">
    <name type="scientific">Rhizoctonia solani 123E</name>
    <dbReference type="NCBI Taxonomy" id="1423351"/>
    <lineage>
        <taxon>Eukaryota</taxon>
        <taxon>Fungi</taxon>
        <taxon>Dikarya</taxon>
        <taxon>Basidiomycota</taxon>
        <taxon>Agaricomycotina</taxon>
        <taxon>Agaricomycetes</taxon>
        <taxon>Cantharellales</taxon>
        <taxon>Ceratobasidiaceae</taxon>
        <taxon>Rhizoctonia</taxon>
    </lineage>
</organism>
<evidence type="ECO:0000256" key="1">
    <source>
        <dbReference type="ARBA" id="ARBA00006271"/>
    </source>
</evidence>
<keyword evidence="6" id="KW-0234">DNA repair</keyword>
<keyword evidence="5" id="KW-0238">DNA-binding</keyword>
<dbReference type="SUPFAM" id="SSF53150">
    <property type="entry name" value="DNA repair protein MutS, domain II"/>
    <property type="match status" value="1"/>
</dbReference>
<evidence type="ECO:0000256" key="6">
    <source>
        <dbReference type="ARBA" id="ARBA00023204"/>
    </source>
</evidence>
<dbReference type="STRING" id="1423351.A0A074S794"/>
<evidence type="ECO:0000259" key="8">
    <source>
        <dbReference type="PROSITE" id="PS00486"/>
    </source>
</evidence>
<dbReference type="GO" id="GO:0140664">
    <property type="term" value="F:ATP-dependent DNA damage sensor activity"/>
    <property type="evidence" value="ECO:0007669"/>
    <property type="project" value="InterPro"/>
</dbReference>
<dbReference type="SMART" id="SM00533">
    <property type="entry name" value="MUTSd"/>
    <property type="match status" value="1"/>
</dbReference>
<evidence type="ECO:0000256" key="7">
    <source>
        <dbReference type="SAM" id="MobiDB-lite"/>
    </source>
</evidence>
<dbReference type="PROSITE" id="PS00486">
    <property type="entry name" value="DNA_MISMATCH_REPAIR_2"/>
    <property type="match status" value="1"/>
</dbReference>
<dbReference type="InterPro" id="IPR007695">
    <property type="entry name" value="DNA_mismatch_repair_MutS-lik_N"/>
</dbReference>
<dbReference type="EMBL" id="AZST01000011">
    <property type="protein sequence ID" value="KEP55104.1"/>
    <property type="molecule type" value="Genomic_DNA"/>
</dbReference>
<dbReference type="SUPFAM" id="SSF52540">
    <property type="entry name" value="P-loop containing nucleoside triphosphate hydrolases"/>
    <property type="match status" value="1"/>
</dbReference>
<dbReference type="InterPro" id="IPR000432">
    <property type="entry name" value="DNA_mismatch_repair_MutS_C"/>
</dbReference>
<evidence type="ECO:0000256" key="4">
    <source>
        <dbReference type="ARBA" id="ARBA00022840"/>
    </source>
</evidence>
<dbReference type="InterPro" id="IPR017261">
    <property type="entry name" value="DNA_mismatch_repair_MutS/MSH"/>
</dbReference>
<dbReference type="InterPro" id="IPR045076">
    <property type="entry name" value="MutS"/>
</dbReference>
<reference evidence="9 10" key="1">
    <citation type="submission" date="2013-12" db="EMBL/GenBank/DDBJ databases">
        <authorList>
            <person name="Cubeta M."/>
            <person name="Pakala S."/>
            <person name="Fedorova N."/>
            <person name="Thomas E."/>
            <person name="Dean R."/>
            <person name="Jabaji S."/>
            <person name="Neate S."/>
            <person name="Toda T."/>
            <person name="Tavantzis S."/>
            <person name="Vilgalys R."/>
            <person name="Bharathan N."/>
            <person name="Pakala S."/>
            <person name="Losada L.S."/>
            <person name="Zafar N."/>
            <person name="Nierman W."/>
        </authorList>
    </citation>
    <scope>NUCLEOTIDE SEQUENCE [LARGE SCALE GENOMIC DNA]</scope>
    <source>
        <strain evidence="9 10">123E</strain>
    </source>
</reference>
<dbReference type="AlphaFoldDB" id="A0A074S794"/>
<dbReference type="HOGENOM" id="CLU_002472_4_0_1"/>
<proteinExistence type="inferred from homology"/>
<keyword evidence="4" id="KW-0067">ATP-binding</keyword>
<evidence type="ECO:0000256" key="2">
    <source>
        <dbReference type="ARBA" id="ARBA00022741"/>
    </source>
</evidence>
<evidence type="ECO:0000313" key="10">
    <source>
        <dbReference type="Proteomes" id="UP000027456"/>
    </source>
</evidence>
<feature type="region of interest" description="Disordered" evidence="7">
    <location>
        <begin position="98"/>
        <end position="120"/>
    </location>
</feature>
<dbReference type="GO" id="GO:0030983">
    <property type="term" value="F:mismatched DNA binding"/>
    <property type="evidence" value="ECO:0007669"/>
    <property type="project" value="InterPro"/>
</dbReference>
<dbReference type="SUPFAM" id="SSF48334">
    <property type="entry name" value="DNA repair protein MutS, domain III"/>
    <property type="match status" value="1"/>
</dbReference>
<dbReference type="Pfam" id="PF05192">
    <property type="entry name" value="MutS_III"/>
    <property type="match status" value="1"/>
</dbReference>
<dbReference type="InterPro" id="IPR036187">
    <property type="entry name" value="DNA_mismatch_repair_MutS_sf"/>
</dbReference>
<feature type="domain" description="DNA mismatch repair proteins mutS family" evidence="8">
    <location>
        <begin position="895"/>
        <end position="911"/>
    </location>
</feature>
<dbReference type="InterPro" id="IPR036678">
    <property type="entry name" value="MutS_con_dom_sf"/>
</dbReference>
<comment type="caution">
    <text evidence="9">The sequence shown here is derived from an EMBL/GenBank/DDBJ whole genome shotgun (WGS) entry which is preliminary data.</text>
</comment>
<keyword evidence="2" id="KW-0547">Nucleotide-binding</keyword>
<dbReference type="PANTHER" id="PTHR11361">
    <property type="entry name" value="DNA MISMATCH REPAIR PROTEIN MUTS FAMILY MEMBER"/>
    <property type="match status" value="1"/>
</dbReference>
<dbReference type="InterPro" id="IPR027417">
    <property type="entry name" value="P-loop_NTPase"/>
</dbReference>
<dbReference type="GO" id="GO:0043504">
    <property type="term" value="P:mitochondrial DNA repair"/>
    <property type="evidence" value="ECO:0007669"/>
    <property type="project" value="TreeGrafter"/>
</dbReference>
<dbReference type="Pfam" id="PF01624">
    <property type="entry name" value="MutS_I"/>
    <property type="match status" value="1"/>
</dbReference>
<dbReference type="GO" id="GO:0005634">
    <property type="term" value="C:nucleus"/>
    <property type="evidence" value="ECO:0007669"/>
    <property type="project" value="TreeGrafter"/>
</dbReference>
<dbReference type="GO" id="GO:0006298">
    <property type="term" value="P:mismatch repair"/>
    <property type="evidence" value="ECO:0007669"/>
    <property type="project" value="InterPro"/>
</dbReference>
<dbReference type="SUPFAM" id="SSF55271">
    <property type="entry name" value="DNA repair protein MutS, domain I"/>
    <property type="match status" value="1"/>
</dbReference>
<dbReference type="InterPro" id="IPR007860">
    <property type="entry name" value="DNA_mmatch_repair_MutS_con_dom"/>
</dbReference>
<dbReference type="Gene3D" id="3.30.420.110">
    <property type="entry name" value="MutS, connector domain"/>
    <property type="match status" value="1"/>
</dbReference>
<dbReference type="Pfam" id="PF05188">
    <property type="entry name" value="MutS_II"/>
    <property type="match status" value="1"/>
</dbReference>
<dbReference type="GO" id="GO:0005739">
    <property type="term" value="C:mitochondrion"/>
    <property type="evidence" value="ECO:0007669"/>
    <property type="project" value="TreeGrafter"/>
</dbReference>
<dbReference type="InterPro" id="IPR007696">
    <property type="entry name" value="DNA_mismatch_repair_MutS_core"/>
</dbReference>
<evidence type="ECO:0000256" key="3">
    <source>
        <dbReference type="ARBA" id="ARBA00022763"/>
    </source>
</evidence>
<dbReference type="Pfam" id="PF00488">
    <property type="entry name" value="MutS_V"/>
    <property type="match status" value="1"/>
</dbReference>
<dbReference type="SMART" id="SM00534">
    <property type="entry name" value="MUTSac"/>
    <property type="match status" value="1"/>
</dbReference>
<accession>A0A074S794</accession>
<protein>
    <submittedName>
        <fullName evidence="9">Putative DNA mismatch repair protein MutS</fullName>
    </submittedName>
</protein>
<name>A0A074S794_9AGAM</name>
<dbReference type="Gene3D" id="3.40.1170.10">
    <property type="entry name" value="DNA repair protein MutS, domain I"/>
    <property type="match status" value="1"/>
</dbReference>
<dbReference type="PIRSF" id="PIRSF037677">
    <property type="entry name" value="DNA_mis_repair_Msh6"/>
    <property type="match status" value="1"/>
</dbReference>
<comment type="similarity">
    <text evidence="1">Belongs to the DNA mismatch repair MutS family.</text>
</comment>
<evidence type="ECO:0000256" key="5">
    <source>
        <dbReference type="ARBA" id="ARBA00023125"/>
    </source>
</evidence>
<dbReference type="Proteomes" id="UP000027456">
    <property type="component" value="Unassembled WGS sequence"/>
</dbReference>
<dbReference type="PANTHER" id="PTHR11361:SF34">
    <property type="entry name" value="DNA MISMATCH REPAIR PROTEIN MSH1, MITOCHONDRIAL"/>
    <property type="match status" value="1"/>
</dbReference>
<dbReference type="Gene3D" id="3.40.50.300">
    <property type="entry name" value="P-loop containing nucleotide triphosphate hydrolases"/>
    <property type="match status" value="1"/>
</dbReference>